<evidence type="ECO:0000256" key="6">
    <source>
        <dbReference type="ARBA" id="ARBA00022989"/>
    </source>
</evidence>
<feature type="transmembrane region" description="Helical" evidence="8">
    <location>
        <begin position="190"/>
        <end position="219"/>
    </location>
</feature>
<comment type="subcellular location">
    <subcellularLocation>
        <location evidence="1 8">Cell membrane</location>
        <topology evidence="1 8">Multi-pass membrane protein</topology>
    </subcellularLocation>
</comment>
<dbReference type="AlphaFoldDB" id="A0A4R1LBQ2"/>
<feature type="transmembrane region" description="Helical" evidence="8">
    <location>
        <begin position="89"/>
        <end position="108"/>
    </location>
</feature>
<keyword evidence="10" id="KW-1185">Reference proteome</keyword>
<evidence type="ECO:0000313" key="9">
    <source>
        <dbReference type="EMBL" id="TCK75906.1"/>
    </source>
</evidence>
<keyword evidence="3" id="KW-0813">Transport</keyword>
<reference evidence="9 10" key="1">
    <citation type="submission" date="2019-03" db="EMBL/GenBank/DDBJ databases">
        <title>Genomic Encyclopedia of Type Strains, Phase IV (KMG-IV): sequencing the most valuable type-strain genomes for metagenomic binning, comparative biology and taxonomic classification.</title>
        <authorList>
            <person name="Goeker M."/>
        </authorList>
    </citation>
    <scope>NUCLEOTIDE SEQUENCE [LARGE SCALE GENOMIC DNA]</scope>
    <source>
        <strain evidence="9 10">DSM 103428</strain>
    </source>
</reference>
<evidence type="ECO:0000256" key="8">
    <source>
        <dbReference type="RuleBase" id="RU363041"/>
    </source>
</evidence>
<comment type="similarity">
    <text evidence="2 8">Belongs to the 4-toluene sulfonate uptake permease (TSUP) (TC 2.A.102) family.</text>
</comment>
<proteinExistence type="inferred from homology"/>
<feature type="transmembrane region" description="Helical" evidence="8">
    <location>
        <begin position="25"/>
        <end position="44"/>
    </location>
</feature>
<sequence length="252" mass="26164">MAAAFLAGGINSVAGGGTLITFPALLALGVPPIAANATSTVAIWPGSIGSAWGFRRELRSVRRGIFLLIIPTLLGGTCGALLLRMTPAAVFAHLVPFLILLATVLFTVQAPVQRHIQRALGTASVPNGSRHTAAWRAGAFSVQFAVGVYGGYFGAGMSIMLLTVLAFLGMDDILQMNGVSSLLSLCANGVASLVFASAHMVVWSYVGAMMGAALFGGWAAAGVARRVGKRMVRHFVIVVGFTIAALLFVKMF</sequence>
<dbReference type="Proteomes" id="UP000295210">
    <property type="component" value="Unassembled WGS sequence"/>
</dbReference>
<evidence type="ECO:0000256" key="4">
    <source>
        <dbReference type="ARBA" id="ARBA00022475"/>
    </source>
</evidence>
<keyword evidence="5 8" id="KW-0812">Transmembrane</keyword>
<evidence type="ECO:0000313" key="10">
    <source>
        <dbReference type="Proteomes" id="UP000295210"/>
    </source>
</evidence>
<dbReference type="GO" id="GO:0005886">
    <property type="term" value="C:plasma membrane"/>
    <property type="evidence" value="ECO:0007669"/>
    <property type="project" value="UniProtKB-SubCell"/>
</dbReference>
<evidence type="ECO:0000256" key="3">
    <source>
        <dbReference type="ARBA" id="ARBA00022448"/>
    </source>
</evidence>
<dbReference type="Pfam" id="PF01925">
    <property type="entry name" value="TauE"/>
    <property type="match status" value="1"/>
</dbReference>
<keyword evidence="7 8" id="KW-0472">Membrane</keyword>
<dbReference type="PANTHER" id="PTHR30269:SF0">
    <property type="entry name" value="MEMBRANE TRANSPORTER PROTEIN YFCA-RELATED"/>
    <property type="match status" value="1"/>
</dbReference>
<organism evidence="9 10">
    <name type="scientific">Acidipila rosea</name>
    <dbReference type="NCBI Taxonomy" id="768535"/>
    <lineage>
        <taxon>Bacteria</taxon>
        <taxon>Pseudomonadati</taxon>
        <taxon>Acidobacteriota</taxon>
        <taxon>Terriglobia</taxon>
        <taxon>Terriglobales</taxon>
        <taxon>Acidobacteriaceae</taxon>
        <taxon>Acidipila</taxon>
    </lineage>
</organism>
<dbReference type="EMBL" id="SMGK01000001">
    <property type="protein sequence ID" value="TCK75906.1"/>
    <property type="molecule type" value="Genomic_DNA"/>
</dbReference>
<protein>
    <recommendedName>
        <fullName evidence="8">Probable membrane transporter protein</fullName>
    </recommendedName>
</protein>
<gene>
    <name evidence="9" type="ORF">C7378_0906</name>
</gene>
<keyword evidence="6 8" id="KW-1133">Transmembrane helix</keyword>
<dbReference type="InterPro" id="IPR052017">
    <property type="entry name" value="TSUP"/>
</dbReference>
<feature type="transmembrane region" description="Helical" evidence="8">
    <location>
        <begin position="146"/>
        <end position="170"/>
    </location>
</feature>
<name>A0A4R1LBQ2_9BACT</name>
<evidence type="ECO:0000256" key="5">
    <source>
        <dbReference type="ARBA" id="ARBA00022692"/>
    </source>
</evidence>
<comment type="caution">
    <text evidence="9">The sequence shown here is derived from an EMBL/GenBank/DDBJ whole genome shotgun (WGS) entry which is preliminary data.</text>
</comment>
<evidence type="ECO:0000256" key="2">
    <source>
        <dbReference type="ARBA" id="ARBA00009142"/>
    </source>
</evidence>
<evidence type="ECO:0000256" key="7">
    <source>
        <dbReference type="ARBA" id="ARBA00023136"/>
    </source>
</evidence>
<dbReference type="InterPro" id="IPR002781">
    <property type="entry name" value="TM_pro_TauE-like"/>
</dbReference>
<feature type="transmembrane region" description="Helical" evidence="8">
    <location>
        <begin position="231"/>
        <end position="249"/>
    </location>
</feature>
<dbReference type="OrthoDB" id="9807082at2"/>
<accession>A0A4R1LBQ2</accession>
<feature type="transmembrane region" description="Helical" evidence="8">
    <location>
        <begin position="65"/>
        <end position="83"/>
    </location>
</feature>
<evidence type="ECO:0000256" key="1">
    <source>
        <dbReference type="ARBA" id="ARBA00004651"/>
    </source>
</evidence>
<keyword evidence="4 8" id="KW-1003">Cell membrane</keyword>
<dbReference type="PANTHER" id="PTHR30269">
    <property type="entry name" value="TRANSMEMBRANE PROTEIN YFCA"/>
    <property type="match status" value="1"/>
</dbReference>